<dbReference type="Pfam" id="PF13025">
    <property type="entry name" value="DUF3886"/>
    <property type="match status" value="1"/>
</dbReference>
<sequence>MVKKKAKVTPAAASVQDKPATLKDLLRPEILEGLKAQADAMKAEEQAKKEAERAKVEAARKAEEKRLENDFAYQLEKSKLDWRKHK</sequence>
<organism evidence="2 3">
    <name type="scientific">Paenibacillus oryzisoli</name>
    <dbReference type="NCBI Taxonomy" id="1850517"/>
    <lineage>
        <taxon>Bacteria</taxon>
        <taxon>Bacillati</taxon>
        <taxon>Bacillota</taxon>
        <taxon>Bacilli</taxon>
        <taxon>Bacillales</taxon>
        <taxon>Paenibacillaceae</taxon>
        <taxon>Paenibacillus</taxon>
    </lineage>
</organism>
<evidence type="ECO:0008006" key="4">
    <source>
        <dbReference type="Google" id="ProtNLM"/>
    </source>
</evidence>
<comment type="caution">
    <text evidence="2">The sequence shown here is derived from an EMBL/GenBank/DDBJ whole genome shotgun (WGS) entry which is preliminary data.</text>
</comment>
<dbReference type="STRING" id="1850517.A8708_23940"/>
<name>A0A198A160_9BACL</name>
<dbReference type="EMBL" id="LYPB01000088">
    <property type="protein sequence ID" value="OAS14751.1"/>
    <property type="molecule type" value="Genomic_DNA"/>
</dbReference>
<gene>
    <name evidence="2" type="ORF">A8708_23940</name>
</gene>
<reference evidence="2 3" key="1">
    <citation type="submission" date="2016-05" db="EMBL/GenBank/DDBJ databases">
        <title>Paenibacillus sp. 1ZS3-15 nov., isolated from the rhizosphere soil.</title>
        <authorList>
            <person name="Zhang X.X."/>
            <person name="Zhang J."/>
        </authorList>
    </citation>
    <scope>NUCLEOTIDE SEQUENCE [LARGE SCALE GENOMIC DNA]</scope>
    <source>
        <strain evidence="2 3">1ZS3-15</strain>
    </source>
</reference>
<keyword evidence="1" id="KW-0175">Coiled coil</keyword>
<keyword evidence="3" id="KW-1185">Reference proteome</keyword>
<evidence type="ECO:0000313" key="2">
    <source>
        <dbReference type="EMBL" id="OAS14751.1"/>
    </source>
</evidence>
<dbReference type="Proteomes" id="UP000078454">
    <property type="component" value="Unassembled WGS sequence"/>
</dbReference>
<dbReference type="RefSeq" id="WP_068669321.1">
    <property type="nucleotide sequence ID" value="NZ_LYPB01000088.1"/>
</dbReference>
<protein>
    <recommendedName>
        <fullName evidence="4">DUF3886 domain-containing protein</fullName>
    </recommendedName>
</protein>
<accession>A0A198A160</accession>
<dbReference type="InterPro" id="IPR024980">
    <property type="entry name" value="DUF3886"/>
</dbReference>
<proteinExistence type="predicted"/>
<feature type="coiled-coil region" evidence="1">
    <location>
        <begin position="31"/>
        <end position="68"/>
    </location>
</feature>
<evidence type="ECO:0000256" key="1">
    <source>
        <dbReference type="SAM" id="Coils"/>
    </source>
</evidence>
<evidence type="ECO:0000313" key="3">
    <source>
        <dbReference type="Proteomes" id="UP000078454"/>
    </source>
</evidence>
<dbReference type="AlphaFoldDB" id="A0A198A160"/>